<evidence type="ECO:0000259" key="3">
    <source>
        <dbReference type="Pfam" id="PF00534"/>
    </source>
</evidence>
<dbReference type="Pfam" id="PF13439">
    <property type="entry name" value="Glyco_transf_4"/>
    <property type="match status" value="1"/>
</dbReference>
<comment type="caution">
    <text evidence="5">The sequence shown here is derived from an EMBL/GenBank/DDBJ whole genome shotgun (WGS) entry which is preliminary data.</text>
</comment>
<proteinExistence type="predicted"/>
<dbReference type="Gene3D" id="3.40.50.2000">
    <property type="entry name" value="Glycogen Phosphorylase B"/>
    <property type="match status" value="2"/>
</dbReference>
<dbReference type="RefSeq" id="WP_134510411.1">
    <property type="nucleotide sequence ID" value="NZ_SOFM01000043.1"/>
</dbReference>
<dbReference type="CDD" id="cd03801">
    <property type="entry name" value="GT4_PimA-like"/>
    <property type="match status" value="1"/>
</dbReference>
<dbReference type="PANTHER" id="PTHR12526">
    <property type="entry name" value="GLYCOSYLTRANSFERASE"/>
    <property type="match status" value="1"/>
</dbReference>
<evidence type="ECO:0000313" key="5">
    <source>
        <dbReference type="EMBL" id="TFC01247.1"/>
    </source>
</evidence>
<protein>
    <submittedName>
        <fullName evidence="5">Glycosyltransferase family 1 protein</fullName>
    </submittedName>
</protein>
<dbReference type="SUPFAM" id="SSF53756">
    <property type="entry name" value="UDP-Glycosyltransferase/glycogen phosphorylase"/>
    <property type="match status" value="1"/>
</dbReference>
<feature type="domain" description="Glycosyltransferase subfamily 4-like N-terminal" evidence="4">
    <location>
        <begin position="19"/>
        <end position="183"/>
    </location>
</feature>
<organism evidence="5 6">
    <name type="scientific">Cryobacterium mannosilyticum</name>
    <dbReference type="NCBI Taxonomy" id="1259190"/>
    <lineage>
        <taxon>Bacteria</taxon>
        <taxon>Bacillati</taxon>
        <taxon>Actinomycetota</taxon>
        <taxon>Actinomycetes</taxon>
        <taxon>Micrococcales</taxon>
        <taxon>Microbacteriaceae</taxon>
        <taxon>Cryobacterium</taxon>
    </lineage>
</organism>
<dbReference type="EMBL" id="SOFM01000043">
    <property type="protein sequence ID" value="TFC01247.1"/>
    <property type="molecule type" value="Genomic_DNA"/>
</dbReference>
<keyword evidence="2 5" id="KW-0808">Transferase</keyword>
<reference evidence="5 6" key="1">
    <citation type="submission" date="2019-03" db="EMBL/GenBank/DDBJ databases">
        <title>Genomics of glacier-inhabiting Cryobacterium strains.</title>
        <authorList>
            <person name="Liu Q."/>
            <person name="Xin Y.-H."/>
        </authorList>
    </citation>
    <scope>NUCLEOTIDE SEQUENCE [LARGE SCALE GENOMIC DNA]</scope>
    <source>
        <strain evidence="5 6">RHLT2-21</strain>
    </source>
</reference>
<dbReference type="InterPro" id="IPR001296">
    <property type="entry name" value="Glyco_trans_1"/>
</dbReference>
<dbReference type="AlphaFoldDB" id="A0A4R8W2J8"/>
<accession>A0A4R8W2J8</accession>
<evidence type="ECO:0000256" key="1">
    <source>
        <dbReference type="ARBA" id="ARBA00022676"/>
    </source>
</evidence>
<name>A0A4R8W2J8_9MICO</name>
<keyword evidence="1" id="KW-0328">Glycosyltransferase</keyword>
<evidence type="ECO:0000313" key="6">
    <source>
        <dbReference type="Proteomes" id="UP000297643"/>
    </source>
</evidence>
<evidence type="ECO:0000259" key="4">
    <source>
        <dbReference type="Pfam" id="PF13439"/>
    </source>
</evidence>
<evidence type="ECO:0000256" key="2">
    <source>
        <dbReference type="ARBA" id="ARBA00022679"/>
    </source>
</evidence>
<feature type="domain" description="Glycosyl transferase family 1" evidence="3">
    <location>
        <begin position="208"/>
        <end position="355"/>
    </location>
</feature>
<dbReference type="GO" id="GO:0016757">
    <property type="term" value="F:glycosyltransferase activity"/>
    <property type="evidence" value="ECO:0007669"/>
    <property type="project" value="UniProtKB-KW"/>
</dbReference>
<gene>
    <name evidence="5" type="ORF">E3O32_13885</name>
</gene>
<keyword evidence="6" id="KW-1185">Reference proteome</keyword>
<sequence length="392" mass="42445">MPEPRVAIAYDCLFPLNAGGGERVYRRLAELFVQRGSTVDYVTRRQWATDAPPASFGIVPVWQGEIYDADGTRTPRSAVAFAWALFRHFLRRRGRYDLVVVSTLPVLNLFAVRLALLGSGAFVVADWLEVWPWQKWREYAGALPGAIAFLLQWLGIRLAHLHTVNSDFTGARLRRYRRGAKPVTLGLVDLVDLVDLSGDEPGAGTDRPGDPYLVFIGRHIADKRLIDLIPALGEAHKALPDLCAVIVGDGPETSRVAARVSELGLDSAVELRGRVSDDDLRGLVQGARVLVNPSAREGFGLVVVEAAAFATPSVVVAGPDNAAAELVVDGVNGYVAATVGPADLGAAIVRAVQAGEPLRASTRAWFEKERVSRGLSASVDQILKRYRSARAR</sequence>
<dbReference type="InterPro" id="IPR028098">
    <property type="entry name" value="Glyco_trans_4-like_N"/>
</dbReference>
<dbReference type="Proteomes" id="UP000297643">
    <property type="component" value="Unassembled WGS sequence"/>
</dbReference>
<dbReference type="Pfam" id="PF00534">
    <property type="entry name" value="Glycos_transf_1"/>
    <property type="match status" value="1"/>
</dbReference>